<feature type="signal peptide" evidence="1">
    <location>
        <begin position="1"/>
        <end position="16"/>
    </location>
</feature>
<dbReference type="Proteomes" id="UP000198287">
    <property type="component" value="Unassembled WGS sequence"/>
</dbReference>
<accession>A0A226DYH0</accession>
<evidence type="ECO:0000256" key="1">
    <source>
        <dbReference type="SAM" id="SignalP"/>
    </source>
</evidence>
<feature type="chain" id="PRO_5013347837" evidence="1">
    <location>
        <begin position="17"/>
        <end position="141"/>
    </location>
</feature>
<dbReference type="AlphaFoldDB" id="A0A226DYH0"/>
<comment type="caution">
    <text evidence="2">The sequence shown here is derived from an EMBL/GenBank/DDBJ whole genome shotgun (WGS) entry which is preliminary data.</text>
</comment>
<organism evidence="2 3">
    <name type="scientific">Folsomia candida</name>
    <name type="common">Springtail</name>
    <dbReference type="NCBI Taxonomy" id="158441"/>
    <lineage>
        <taxon>Eukaryota</taxon>
        <taxon>Metazoa</taxon>
        <taxon>Ecdysozoa</taxon>
        <taxon>Arthropoda</taxon>
        <taxon>Hexapoda</taxon>
        <taxon>Collembola</taxon>
        <taxon>Entomobryomorpha</taxon>
        <taxon>Isotomoidea</taxon>
        <taxon>Isotomidae</taxon>
        <taxon>Proisotominae</taxon>
        <taxon>Folsomia</taxon>
    </lineage>
</organism>
<sequence length="141" mass="15659">MHKVFTILLLIPFATAGIVDPIRNCGSDGAEVLLNITDCEGYCRFQPGTMYNCSNHWVPSTIFMPSLILRVEICTSAGLCMQIINMELPHSAIQPGLQYTVKYSFIPNDVLSGQTVEFMAKIVDPRDMRVEICVAAFVDIL</sequence>
<name>A0A226DYH0_FOLCA</name>
<proteinExistence type="predicted"/>
<evidence type="ECO:0000313" key="3">
    <source>
        <dbReference type="Proteomes" id="UP000198287"/>
    </source>
</evidence>
<keyword evidence="1" id="KW-0732">Signal</keyword>
<gene>
    <name evidence="2" type="ORF">Fcan01_15843</name>
</gene>
<dbReference type="EMBL" id="LNIX01000010">
    <property type="protein sequence ID" value="OXA49844.1"/>
    <property type="molecule type" value="Genomic_DNA"/>
</dbReference>
<protein>
    <submittedName>
        <fullName evidence="2">Uncharacterized protein</fullName>
    </submittedName>
</protein>
<reference evidence="2 3" key="1">
    <citation type="submission" date="2015-12" db="EMBL/GenBank/DDBJ databases">
        <title>The genome of Folsomia candida.</title>
        <authorList>
            <person name="Faddeeva A."/>
            <person name="Derks M.F."/>
            <person name="Anvar Y."/>
            <person name="Smit S."/>
            <person name="Van Straalen N."/>
            <person name="Roelofs D."/>
        </authorList>
    </citation>
    <scope>NUCLEOTIDE SEQUENCE [LARGE SCALE GENOMIC DNA]</scope>
    <source>
        <strain evidence="2 3">VU population</strain>
        <tissue evidence="2">Whole body</tissue>
    </source>
</reference>
<keyword evidence="3" id="KW-1185">Reference proteome</keyword>
<evidence type="ECO:0000313" key="2">
    <source>
        <dbReference type="EMBL" id="OXA49844.1"/>
    </source>
</evidence>
<dbReference type="OrthoDB" id="8290798at2759"/>